<name>A0ABQ9YKU8_9EUKA</name>
<feature type="compositionally biased region" description="Low complexity" evidence="2">
    <location>
        <begin position="28"/>
        <end position="37"/>
    </location>
</feature>
<feature type="compositionally biased region" description="Polar residues" evidence="2">
    <location>
        <begin position="1319"/>
        <end position="1341"/>
    </location>
</feature>
<feature type="compositionally biased region" description="Polar residues" evidence="2">
    <location>
        <begin position="401"/>
        <end position="419"/>
    </location>
</feature>
<evidence type="ECO:0000313" key="3">
    <source>
        <dbReference type="EMBL" id="KAK2964281.1"/>
    </source>
</evidence>
<organism evidence="3 4">
    <name type="scientific">Blattamonas nauphoetae</name>
    <dbReference type="NCBI Taxonomy" id="2049346"/>
    <lineage>
        <taxon>Eukaryota</taxon>
        <taxon>Metamonada</taxon>
        <taxon>Preaxostyla</taxon>
        <taxon>Oxymonadida</taxon>
        <taxon>Blattamonas</taxon>
    </lineage>
</organism>
<feature type="compositionally biased region" description="Basic residues" evidence="2">
    <location>
        <begin position="773"/>
        <end position="783"/>
    </location>
</feature>
<feature type="region of interest" description="Disordered" evidence="2">
    <location>
        <begin position="1065"/>
        <end position="1369"/>
    </location>
</feature>
<feature type="region of interest" description="Disordered" evidence="2">
    <location>
        <begin position="880"/>
        <end position="957"/>
    </location>
</feature>
<feature type="region of interest" description="Disordered" evidence="2">
    <location>
        <begin position="397"/>
        <end position="424"/>
    </location>
</feature>
<feature type="region of interest" description="Disordered" evidence="2">
    <location>
        <begin position="567"/>
        <end position="603"/>
    </location>
</feature>
<evidence type="ECO:0000256" key="1">
    <source>
        <dbReference type="SAM" id="Coils"/>
    </source>
</evidence>
<protein>
    <submittedName>
        <fullName evidence="3">Uncharacterized protein</fullName>
    </submittedName>
</protein>
<feature type="region of interest" description="Disordered" evidence="2">
    <location>
        <begin position="1"/>
        <end position="47"/>
    </location>
</feature>
<feature type="compositionally biased region" description="Basic and acidic residues" evidence="2">
    <location>
        <begin position="784"/>
        <end position="797"/>
    </location>
</feature>
<feature type="region of interest" description="Disordered" evidence="2">
    <location>
        <begin position="295"/>
        <end position="382"/>
    </location>
</feature>
<sequence>MMLTKQIQETGETGSELDSENHPESSFTVPNPTTSPATAPPRKRKPRVQFMDQRQFEQIQPIQIINYVHPTIPQPLSYHPTIPQPLSYHPTIPQPLSYHPTIPQPLSYHPTIPQPLSYHSNLYSNYGVFSEPDEQAYITVKPKTTKRRRPISEAQRESPESEQSTICERQQDVTELLEDCKDVLHLLKDTIQRKQAQRQRVNQDPTPSFEQYDRIEEQIHSEMRQQMHTFRTTQTENINRWTNQPQTQEHQMIPQLIQPVTPLQNEQMVLNSHNHNQNRPYPFYDFSTRIQPNYSQFETVSPRPQTTRSESDLSRSSSNQTKHSTADSNRHATTKPKDTLQLNPTPSESVSFSSQFTLQQSPCVNEQPKQPQQSSQTKQNRVAQRLLHRLVSQREHLKVQESIQDNSPASPTQRPSTNEETPRFQTLEDYFVTMTDRTVESEQIVKVEEPMMVQSQQVQQSPHSQLNTLDEVTIQECDDVYSEETQSQFQSDNQAPRRFVPSREYLPNLQTLSSIPLHLLKQNLEHHQNQSTTNQNRTVHRFIPRKSSPFQSQTLSVPLVTKTGLSPSSSYLSSTPYSQLKPTWSSERPISVEKPNSPDIQQYPVTTETVPSIDQTTTHIQESITPGLSPSLFQKRFEHHQHKTRMDILVQRRLRNDPEMKELAERQEEIESAYLKQHSTHIQHTLRKQLRLMEFSDLSELVGDSPGDNSNPYTSSELDQMGISQHFEIERLAFEKRQEFALLLKKEEKWLRQQQRQLDKLKTKSTSEDSNTKRNHTKRSSHHRHEEDPSHHRHEEDLQTNDQLGASLTKQSVFIDASDTDDWHDTQTLRKPSGFRMTQRTQTPDESSSKRETSNNHHHNEDLQTNDYLGASQTKQSMFIDTSDTDDWHDTQTLRKPSGLRMTHRAPTPEESSSRRETSHNRYSEGSSTRGSSSAQPSLSSSRASTISSSARSVRKRPISSVWSSRTSFTSSLETTLSSLGSLHIPDPLLEELKEQDALLNDLEREFKRERKELARLKKEEKKYQRIRHVEEIKNGLKLKTDKADELRSELEAMKKEKESLLAKVKEFERTQDSRKEEPIPDGREKRRTIIKQKMLQNDTDSSITSLNSKLRRKSTPRAQTPTEEKITRQSDEKDSETKSEWKDSEDLSKTRNTQFRDESEEAKSAKQLKERESETEENTQFRDESDPSEKNIKQTADSSSESVEQTQWRDESDDPPQTNRKLESSSESQQTQFEDSDDIHHQTTWKGDKNGRKETTKTSQPSSSSDTHPADKVDHSEPTQADHYSSDFDSFEDTADDSSPKQETKRVEDEYSDDFMSLENTIKTTKQDTSPQTSNPMYSNLLSLSDSDDHPFKMDESSSVDSDDSISF</sequence>
<proteinExistence type="predicted"/>
<gene>
    <name evidence="3" type="ORF">BLNAU_812</name>
</gene>
<evidence type="ECO:0000256" key="2">
    <source>
        <dbReference type="SAM" id="MobiDB-lite"/>
    </source>
</evidence>
<feature type="coiled-coil region" evidence="1">
    <location>
        <begin position="177"/>
        <end position="204"/>
    </location>
</feature>
<evidence type="ECO:0000313" key="4">
    <source>
        <dbReference type="Proteomes" id="UP001281761"/>
    </source>
</evidence>
<feature type="compositionally biased region" description="Basic and acidic residues" evidence="2">
    <location>
        <begin position="150"/>
        <end position="159"/>
    </location>
</feature>
<accession>A0ABQ9YKU8</accession>
<feature type="compositionally biased region" description="Basic and acidic residues" evidence="2">
    <location>
        <begin position="847"/>
        <end position="862"/>
    </location>
</feature>
<feature type="compositionally biased region" description="Basic and acidic residues" evidence="2">
    <location>
        <begin position="1269"/>
        <end position="1278"/>
    </location>
</feature>
<feature type="compositionally biased region" description="Polar residues" evidence="2">
    <location>
        <begin position="1194"/>
        <end position="1207"/>
    </location>
</feature>
<feature type="compositionally biased region" description="Basic and acidic residues" evidence="2">
    <location>
        <begin position="1348"/>
        <end position="1357"/>
    </location>
</feature>
<feature type="compositionally biased region" description="Basic and acidic residues" evidence="2">
    <location>
        <begin position="1239"/>
        <end position="1257"/>
    </location>
</feature>
<feature type="compositionally biased region" description="Basic and acidic residues" evidence="2">
    <location>
        <begin position="1180"/>
        <end position="1193"/>
    </location>
</feature>
<feature type="compositionally biased region" description="Polar residues" evidence="2">
    <location>
        <begin position="1258"/>
        <end position="1268"/>
    </location>
</feature>
<feature type="compositionally biased region" description="Polar residues" evidence="2">
    <location>
        <begin position="295"/>
        <end position="308"/>
    </location>
</feature>
<comment type="caution">
    <text evidence="3">The sequence shown here is derived from an EMBL/GenBank/DDBJ whole genome shotgun (WGS) entry which is preliminary data.</text>
</comment>
<feature type="compositionally biased region" description="Low complexity" evidence="2">
    <location>
        <begin position="367"/>
        <end position="379"/>
    </location>
</feature>
<feature type="compositionally biased region" description="Polar residues" evidence="2">
    <location>
        <begin position="340"/>
        <end position="364"/>
    </location>
</feature>
<dbReference type="Proteomes" id="UP001281761">
    <property type="component" value="Unassembled WGS sequence"/>
</dbReference>
<feature type="region of interest" description="Disordered" evidence="2">
    <location>
        <begin position="756"/>
        <end position="798"/>
    </location>
</feature>
<feature type="compositionally biased region" description="Basic and acidic residues" evidence="2">
    <location>
        <begin position="1123"/>
        <end position="1173"/>
    </location>
</feature>
<feature type="compositionally biased region" description="Basic and acidic residues" evidence="2">
    <location>
        <begin position="1299"/>
        <end position="1310"/>
    </location>
</feature>
<feature type="compositionally biased region" description="Basic and acidic residues" evidence="2">
    <location>
        <begin position="1065"/>
        <end position="1085"/>
    </location>
</feature>
<feature type="compositionally biased region" description="Polar residues" evidence="2">
    <location>
        <begin position="1"/>
        <end position="13"/>
    </location>
</feature>
<feature type="compositionally biased region" description="Basic and acidic residues" evidence="2">
    <location>
        <begin position="324"/>
        <end position="338"/>
    </location>
</feature>
<feature type="region of interest" description="Disordered" evidence="2">
    <location>
        <begin position="823"/>
        <end position="868"/>
    </location>
</feature>
<feature type="compositionally biased region" description="Basic and acidic residues" evidence="2">
    <location>
        <begin position="912"/>
        <end position="923"/>
    </location>
</feature>
<feature type="compositionally biased region" description="Basic and acidic residues" evidence="2">
    <location>
        <begin position="756"/>
        <end position="772"/>
    </location>
</feature>
<feature type="compositionally biased region" description="Low complexity" evidence="2">
    <location>
        <begin position="567"/>
        <end position="578"/>
    </location>
</feature>
<feature type="region of interest" description="Disordered" evidence="2">
    <location>
        <begin position="139"/>
        <end position="168"/>
    </location>
</feature>
<keyword evidence="4" id="KW-1185">Reference proteome</keyword>
<reference evidence="3 4" key="1">
    <citation type="journal article" date="2022" name="bioRxiv">
        <title>Genomics of Preaxostyla Flagellates Illuminates Evolutionary Transitions and the Path Towards Mitochondrial Loss.</title>
        <authorList>
            <person name="Novak L.V.F."/>
            <person name="Treitli S.C."/>
            <person name="Pyrih J."/>
            <person name="Halakuc P."/>
            <person name="Pipaliya S.V."/>
            <person name="Vacek V."/>
            <person name="Brzon O."/>
            <person name="Soukal P."/>
            <person name="Eme L."/>
            <person name="Dacks J.B."/>
            <person name="Karnkowska A."/>
            <person name="Elias M."/>
            <person name="Hampl V."/>
        </authorList>
    </citation>
    <scope>NUCLEOTIDE SEQUENCE [LARGE SCALE GENOMIC DNA]</scope>
    <source>
        <strain evidence="3">NAU3</strain>
        <tissue evidence="3">Gut</tissue>
    </source>
</reference>
<feature type="compositionally biased region" description="Polar residues" evidence="2">
    <location>
        <begin position="836"/>
        <end position="846"/>
    </location>
</feature>
<feature type="compositionally biased region" description="Low complexity" evidence="2">
    <location>
        <begin position="924"/>
        <end position="952"/>
    </location>
</feature>
<keyword evidence="1" id="KW-0175">Coiled coil</keyword>
<feature type="compositionally biased region" description="Polar residues" evidence="2">
    <location>
        <begin position="1095"/>
        <end position="1109"/>
    </location>
</feature>
<dbReference type="EMBL" id="JARBJD010000003">
    <property type="protein sequence ID" value="KAK2964281.1"/>
    <property type="molecule type" value="Genomic_DNA"/>
</dbReference>